<reference evidence="1" key="1">
    <citation type="journal article" date="2020" name="Nature">
        <title>Giant virus diversity and host interactions through global metagenomics.</title>
        <authorList>
            <person name="Schulz F."/>
            <person name="Roux S."/>
            <person name="Paez-Espino D."/>
            <person name="Jungbluth S."/>
            <person name="Walsh D.A."/>
            <person name="Denef V.J."/>
            <person name="McMahon K.D."/>
            <person name="Konstantinidis K.T."/>
            <person name="Eloe-Fadrosh E.A."/>
            <person name="Kyrpides N.C."/>
            <person name="Woyke T."/>
        </authorList>
    </citation>
    <scope>NUCLEOTIDE SEQUENCE</scope>
    <source>
        <strain evidence="1">GVMAG-M-3300014204-73</strain>
    </source>
</reference>
<protein>
    <submittedName>
        <fullName evidence="1">Uncharacterized protein</fullName>
    </submittedName>
</protein>
<evidence type="ECO:0000313" key="1">
    <source>
        <dbReference type="EMBL" id="QHS92442.1"/>
    </source>
</evidence>
<sequence length="165" mass="18952">MSTSLERLDYLTPDIQYSIRHQGSRPYMEFKGEDIMGTITYDQLHDTFTIAGWVDTRVKTIDYWAANPIWKNVSYSGSGLPYPTPEIAYDQTPNHGRLTVIKGQFKFIIQHPSEYYVKGGKQLLRPRVHLRLLDSDKIITLTVADLLPSRSLKNLPGRPDRTIGR</sequence>
<dbReference type="EMBL" id="MN739179">
    <property type="protein sequence ID" value="QHS92442.1"/>
    <property type="molecule type" value="Genomic_DNA"/>
</dbReference>
<organism evidence="1">
    <name type="scientific">viral metagenome</name>
    <dbReference type="NCBI Taxonomy" id="1070528"/>
    <lineage>
        <taxon>unclassified sequences</taxon>
        <taxon>metagenomes</taxon>
        <taxon>organismal metagenomes</taxon>
    </lineage>
</organism>
<proteinExistence type="predicted"/>
<name>A0A6C0BK97_9ZZZZ</name>
<accession>A0A6C0BK97</accession>
<dbReference type="AlphaFoldDB" id="A0A6C0BK97"/>